<sequence length="138" mass="16011">MMQDWEVQWMAILLCWKRAAERRPFAGNAMRRSGSIGRANYWSSELLLRGKTRNFENAIDMVLNKPTCCNSVLTFMVAAARTSDASEQYQYERIIYVVKSMYIYEEHYELHRECSAAITEVVSSGPFLYSLMHTSTMV</sequence>
<dbReference type="AlphaFoldDB" id="A0A4C1XP49"/>
<accession>A0A4C1XP49</accession>
<gene>
    <name evidence="1" type="ORF">EVAR_44120_1</name>
</gene>
<comment type="caution">
    <text evidence="1">The sequence shown here is derived from an EMBL/GenBank/DDBJ whole genome shotgun (WGS) entry which is preliminary data.</text>
</comment>
<dbReference type="Proteomes" id="UP000299102">
    <property type="component" value="Unassembled WGS sequence"/>
</dbReference>
<dbReference type="EMBL" id="BGZK01000886">
    <property type="protein sequence ID" value="GBP64037.1"/>
    <property type="molecule type" value="Genomic_DNA"/>
</dbReference>
<name>A0A4C1XP49_EUMVA</name>
<evidence type="ECO:0000313" key="2">
    <source>
        <dbReference type="Proteomes" id="UP000299102"/>
    </source>
</evidence>
<reference evidence="1 2" key="1">
    <citation type="journal article" date="2019" name="Commun. Biol.">
        <title>The bagworm genome reveals a unique fibroin gene that provides high tensile strength.</title>
        <authorList>
            <person name="Kono N."/>
            <person name="Nakamura H."/>
            <person name="Ohtoshi R."/>
            <person name="Tomita M."/>
            <person name="Numata K."/>
            <person name="Arakawa K."/>
        </authorList>
    </citation>
    <scope>NUCLEOTIDE SEQUENCE [LARGE SCALE GENOMIC DNA]</scope>
</reference>
<proteinExistence type="predicted"/>
<protein>
    <submittedName>
        <fullName evidence="1">Uncharacterized protein</fullName>
    </submittedName>
</protein>
<evidence type="ECO:0000313" key="1">
    <source>
        <dbReference type="EMBL" id="GBP64037.1"/>
    </source>
</evidence>
<keyword evidence="2" id="KW-1185">Reference proteome</keyword>
<organism evidence="1 2">
    <name type="scientific">Eumeta variegata</name>
    <name type="common">Bagworm moth</name>
    <name type="synonym">Eumeta japonica</name>
    <dbReference type="NCBI Taxonomy" id="151549"/>
    <lineage>
        <taxon>Eukaryota</taxon>
        <taxon>Metazoa</taxon>
        <taxon>Ecdysozoa</taxon>
        <taxon>Arthropoda</taxon>
        <taxon>Hexapoda</taxon>
        <taxon>Insecta</taxon>
        <taxon>Pterygota</taxon>
        <taxon>Neoptera</taxon>
        <taxon>Endopterygota</taxon>
        <taxon>Lepidoptera</taxon>
        <taxon>Glossata</taxon>
        <taxon>Ditrysia</taxon>
        <taxon>Tineoidea</taxon>
        <taxon>Psychidae</taxon>
        <taxon>Oiketicinae</taxon>
        <taxon>Eumeta</taxon>
    </lineage>
</organism>